<evidence type="ECO:0000313" key="2">
    <source>
        <dbReference type="EMBL" id="ATZ54897.1"/>
    </source>
</evidence>
<gene>
    <name evidence="2" type="ORF">BCIN_11g02150</name>
</gene>
<keyword evidence="1" id="KW-0732">Signal</keyword>
<dbReference type="OrthoDB" id="2506647at2759"/>
<sequence>MRLSTLPLGIATVCAALTCAQTPADSWPSTSRNIGSAFQNITVTPGKWISPSGTLPASHLISSHPIPPLPPQIKQNKPLQSPNPNSLSHLLDVTSQPTIYLTTPLNPNPNPNASYMLLMLDLSIPSSDVTTASLYSTLTPGLAPNTTTRLHWWQGNYTLAPSSSSSSLNPLFLNSTNSIAAYTAPRPRDSTNHTYAFYMFAQPANYFVGEEAANGTYYEETTEARFNFSLKAVVESVGEPVAANWFVSSA</sequence>
<evidence type="ECO:0000256" key="1">
    <source>
        <dbReference type="SAM" id="SignalP"/>
    </source>
</evidence>
<name>A0A384JXA8_BOTFB</name>
<evidence type="ECO:0000313" key="3">
    <source>
        <dbReference type="Proteomes" id="UP000001798"/>
    </source>
</evidence>
<protein>
    <recommendedName>
        <fullName evidence="4">PEBP-like protein</fullName>
    </recommendedName>
</protein>
<accession>A0A384JXA8</accession>
<dbReference type="Gene3D" id="3.90.280.10">
    <property type="entry name" value="PEBP-like"/>
    <property type="match status" value="1"/>
</dbReference>
<dbReference type="InterPro" id="IPR036610">
    <property type="entry name" value="PEBP-like_sf"/>
</dbReference>
<feature type="chain" id="PRO_5016574524" description="PEBP-like protein" evidence="1">
    <location>
        <begin position="21"/>
        <end position="250"/>
    </location>
</feature>
<reference evidence="2 3" key="1">
    <citation type="journal article" date="2011" name="PLoS Genet.">
        <title>Genomic analysis of the necrotrophic fungal pathogens Sclerotinia sclerotiorum and Botrytis cinerea.</title>
        <authorList>
            <person name="Amselem J."/>
            <person name="Cuomo C.A."/>
            <person name="van Kan J.A."/>
            <person name="Viaud M."/>
            <person name="Benito E.P."/>
            <person name="Couloux A."/>
            <person name="Coutinho P.M."/>
            <person name="de Vries R.P."/>
            <person name="Dyer P.S."/>
            <person name="Fillinger S."/>
            <person name="Fournier E."/>
            <person name="Gout L."/>
            <person name="Hahn M."/>
            <person name="Kohn L."/>
            <person name="Lapalu N."/>
            <person name="Plummer K.M."/>
            <person name="Pradier J.M."/>
            <person name="Quevillon E."/>
            <person name="Sharon A."/>
            <person name="Simon A."/>
            <person name="ten Have A."/>
            <person name="Tudzynski B."/>
            <person name="Tudzynski P."/>
            <person name="Wincker P."/>
            <person name="Andrew M."/>
            <person name="Anthouard V."/>
            <person name="Beever R.E."/>
            <person name="Beffa R."/>
            <person name="Benoit I."/>
            <person name="Bouzid O."/>
            <person name="Brault B."/>
            <person name="Chen Z."/>
            <person name="Choquer M."/>
            <person name="Collemare J."/>
            <person name="Cotton P."/>
            <person name="Danchin E.G."/>
            <person name="Da Silva C."/>
            <person name="Gautier A."/>
            <person name="Giraud C."/>
            <person name="Giraud T."/>
            <person name="Gonzalez C."/>
            <person name="Grossetete S."/>
            <person name="Guldener U."/>
            <person name="Henrissat B."/>
            <person name="Howlett B.J."/>
            <person name="Kodira C."/>
            <person name="Kretschmer M."/>
            <person name="Lappartient A."/>
            <person name="Leroch M."/>
            <person name="Levis C."/>
            <person name="Mauceli E."/>
            <person name="Neuveglise C."/>
            <person name="Oeser B."/>
            <person name="Pearson M."/>
            <person name="Poulain J."/>
            <person name="Poussereau N."/>
            <person name="Quesneville H."/>
            <person name="Rascle C."/>
            <person name="Schumacher J."/>
            <person name="Segurens B."/>
            <person name="Sexton A."/>
            <person name="Silva E."/>
            <person name="Sirven C."/>
            <person name="Soanes D.M."/>
            <person name="Talbot N.J."/>
            <person name="Templeton M."/>
            <person name="Yandava C."/>
            <person name="Yarden O."/>
            <person name="Zeng Q."/>
            <person name="Rollins J.A."/>
            <person name="Lebrun M.H."/>
            <person name="Dickman M."/>
        </authorList>
    </citation>
    <scope>NUCLEOTIDE SEQUENCE [LARGE SCALE GENOMIC DNA]</scope>
    <source>
        <strain evidence="2 3">B05.10</strain>
    </source>
</reference>
<organism evidence="2 3">
    <name type="scientific">Botryotinia fuckeliana (strain B05.10)</name>
    <name type="common">Noble rot fungus</name>
    <name type="synonym">Botrytis cinerea</name>
    <dbReference type="NCBI Taxonomy" id="332648"/>
    <lineage>
        <taxon>Eukaryota</taxon>
        <taxon>Fungi</taxon>
        <taxon>Dikarya</taxon>
        <taxon>Ascomycota</taxon>
        <taxon>Pezizomycotina</taxon>
        <taxon>Leotiomycetes</taxon>
        <taxon>Helotiales</taxon>
        <taxon>Sclerotiniaceae</taxon>
        <taxon>Botrytis</taxon>
    </lineage>
</organism>
<dbReference type="EMBL" id="CP009815">
    <property type="protein sequence ID" value="ATZ54897.1"/>
    <property type="molecule type" value="Genomic_DNA"/>
</dbReference>
<dbReference type="GeneID" id="5437284"/>
<reference evidence="2 3" key="3">
    <citation type="journal article" date="2017" name="Mol. Plant Pathol.">
        <title>A gapless genome sequence of the fungus Botrytis cinerea.</title>
        <authorList>
            <person name="Van Kan J.A."/>
            <person name="Stassen J.H."/>
            <person name="Mosbach A."/>
            <person name="Van Der Lee T.A."/>
            <person name="Faino L."/>
            <person name="Farmer A.D."/>
            <person name="Papasotiriou D.G."/>
            <person name="Zhou S."/>
            <person name="Seidl M.F."/>
            <person name="Cottam E."/>
            <person name="Edel D."/>
            <person name="Hahn M."/>
            <person name="Schwartz D.C."/>
            <person name="Dietrich R.A."/>
            <person name="Widdison S."/>
            <person name="Scalliet G."/>
        </authorList>
    </citation>
    <scope>NUCLEOTIDE SEQUENCE [LARGE SCALE GENOMIC DNA]</scope>
    <source>
        <strain evidence="2 3">B05.10</strain>
    </source>
</reference>
<dbReference type="AlphaFoldDB" id="A0A384JXA8"/>
<proteinExistence type="predicted"/>
<dbReference type="VEuPathDB" id="FungiDB:Bcin11g02150"/>
<dbReference type="SUPFAM" id="SSF49777">
    <property type="entry name" value="PEBP-like"/>
    <property type="match status" value="1"/>
</dbReference>
<dbReference type="OMA" id="PRDSTNH"/>
<feature type="signal peptide" evidence="1">
    <location>
        <begin position="1"/>
        <end position="20"/>
    </location>
</feature>
<dbReference type="InterPro" id="IPR008914">
    <property type="entry name" value="PEBP"/>
</dbReference>
<keyword evidence="3" id="KW-1185">Reference proteome</keyword>
<dbReference type="Proteomes" id="UP000001798">
    <property type="component" value="Chromosome 11"/>
</dbReference>
<dbReference type="RefSeq" id="XP_001556704.1">
    <property type="nucleotide sequence ID" value="XM_001556654.2"/>
</dbReference>
<dbReference type="Pfam" id="PF01161">
    <property type="entry name" value="PBP"/>
    <property type="match status" value="1"/>
</dbReference>
<reference evidence="2 3" key="2">
    <citation type="journal article" date="2012" name="Eukaryot. Cell">
        <title>Genome update of Botrytis cinerea strains B05.10 and T4.</title>
        <authorList>
            <person name="Staats M."/>
            <person name="van Kan J.A."/>
        </authorList>
    </citation>
    <scope>NUCLEOTIDE SEQUENCE [LARGE SCALE GENOMIC DNA]</scope>
    <source>
        <strain evidence="2 3">B05.10</strain>
    </source>
</reference>
<evidence type="ECO:0008006" key="4">
    <source>
        <dbReference type="Google" id="ProtNLM"/>
    </source>
</evidence>